<name>A0A380TAC2_9ZZZZ</name>
<proteinExistence type="predicted"/>
<keyword evidence="2" id="KW-0963">Cytoplasm</keyword>
<dbReference type="AlphaFoldDB" id="A0A380TAC2"/>
<dbReference type="PROSITE" id="PS51755">
    <property type="entry name" value="OMPR_PHOB"/>
    <property type="match status" value="1"/>
</dbReference>
<dbReference type="SMART" id="SM00862">
    <property type="entry name" value="Trans_reg_C"/>
    <property type="match status" value="1"/>
</dbReference>
<dbReference type="Gene3D" id="1.10.10.10">
    <property type="entry name" value="Winged helix-like DNA-binding domain superfamily/Winged helix DNA-binding domain"/>
    <property type="match status" value="1"/>
</dbReference>
<dbReference type="InterPro" id="IPR001867">
    <property type="entry name" value="OmpR/PhoB-type_DNA-bd"/>
</dbReference>
<dbReference type="CDD" id="cd17620">
    <property type="entry name" value="REC_OmpR_KdpE-like"/>
    <property type="match status" value="1"/>
</dbReference>
<dbReference type="InterPro" id="IPR039420">
    <property type="entry name" value="WalR-like"/>
</dbReference>
<evidence type="ECO:0000256" key="5">
    <source>
        <dbReference type="ARBA" id="ARBA00023015"/>
    </source>
</evidence>
<keyword evidence="4" id="KW-0902">Two-component regulatory system</keyword>
<evidence type="ECO:0000256" key="7">
    <source>
        <dbReference type="ARBA" id="ARBA00023163"/>
    </source>
</evidence>
<dbReference type="PANTHER" id="PTHR48111:SF50">
    <property type="entry name" value="KDP OPERON TRANSCRIPTIONAL REGULATORY PROTEIN KDPE"/>
    <property type="match status" value="1"/>
</dbReference>
<dbReference type="InterPro" id="IPR001789">
    <property type="entry name" value="Sig_transdc_resp-reg_receiver"/>
</dbReference>
<dbReference type="GO" id="GO:0045893">
    <property type="term" value="P:positive regulation of DNA-templated transcription"/>
    <property type="evidence" value="ECO:0007669"/>
    <property type="project" value="UniProtKB-ARBA"/>
</dbReference>
<dbReference type="GO" id="GO:0000976">
    <property type="term" value="F:transcription cis-regulatory region binding"/>
    <property type="evidence" value="ECO:0007669"/>
    <property type="project" value="TreeGrafter"/>
</dbReference>
<keyword evidence="3" id="KW-0597">Phosphoprotein</keyword>
<dbReference type="SUPFAM" id="SSF52172">
    <property type="entry name" value="CheY-like"/>
    <property type="match status" value="1"/>
</dbReference>
<reference evidence="10" key="1">
    <citation type="submission" date="2018-07" db="EMBL/GenBank/DDBJ databases">
        <authorList>
            <person name="Quirk P.G."/>
            <person name="Krulwich T.A."/>
        </authorList>
    </citation>
    <scope>NUCLEOTIDE SEQUENCE</scope>
</reference>
<dbReference type="SMART" id="SM00448">
    <property type="entry name" value="REC"/>
    <property type="match status" value="1"/>
</dbReference>
<evidence type="ECO:0000256" key="6">
    <source>
        <dbReference type="ARBA" id="ARBA00023125"/>
    </source>
</evidence>
<dbReference type="PROSITE" id="PS50110">
    <property type="entry name" value="RESPONSE_REGULATORY"/>
    <property type="match status" value="1"/>
</dbReference>
<evidence type="ECO:0000256" key="2">
    <source>
        <dbReference type="ARBA" id="ARBA00022490"/>
    </source>
</evidence>
<dbReference type="EMBL" id="UIDG01000022">
    <property type="protein sequence ID" value="SUS04117.1"/>
    <property type="molecule type" value="Genomic_DNA"/>
</dbReference>
<keyword evidence="6 10" id="KW-0238">DNA-binding</keyword>
<organism evidence="10">
    <name type="scientific">metagenome</name>
    <dbReference type="NCBI Taxonomy" id="256318"/>
    <lineage>
        <taxon>unclassified sequences</taxon>
        <taxon>metagenomes</taxon>
    </lineage>
</organism>
<sequence>MSGDGPLILVIDDEPAIRRLLRTSLAAQRYRISEAETAAEGVRRTRADRPDAVILDLGLPDQDGIGVIRTLRSFSKVPIIVLSSRGDERGKIEALDLGADDYVTKPFGMGELIARIRAALRHRVQDEGAAPVFRSGDLVVDLVRRFVTICGEEVKLSPKEYDILRLLVIHAGKVLTHRMIMQDVWGAAGDVQYLRIYIRQIRQKLERNPERPAHIVTETGVGYRLRLPE</sequence>
<dbReference type="FunFam" id="3.40.50.2300:FF:000021">
    <property type="entry name" value="Two-component system response regulator KdpE"/>
    <property type="match status" value="1"/>
</dbReference>
<dbReference type="GO" id="GO:0000156">
    <property type="term" value="F:phosphorelay response regulator activity"/>
    <property type="evidence" value="ECO:0007669"/>
    <property type="project" value="TreeGrafter"/>
</dbReference>
<comment type="subcellular location">
    <subcellularLocation>
        <location evidence="1">Cytoplasm</location>
    </subcellularLocation>
</comment>
<feature type="domain" description="OmpR/PhoB-type" evidence="9">
    <location>
        <begin position="130"/>
        <end position="227"/>
    </location>
</feature>
<gene>
    <name evidence="10" type="primary">kdpE</name>
    <name evidence="10" type="ORF">DF3PB_1180007</name>
</gene>
<dbReference type="InterPro" id="IPR036388">
    <property type="entry name" value="WH-like_DNA-bd_sf"/>
</dbReference>
<dbReference type="Pfam" id="PF00072">
    <property type="entry name" value="Response_reg"/>
    <property type="match status" value="1"/>
</dbReference>
<evidence type="ECO:0000256" key="4">
    <source>
        <dbReference type="ARBA" id="ARBA00023012"/>
    </source>
</evidence>
<accession>A0A380TAC2</accession>
<evidence type="ECO:0000259" key="8">
    <source>
        <dbReference type="PROSITE" id="PS50110"/>
    </source>
</evidence>
<dbReference type="CDD" id="cd00383">
    <property type="entry name" value="trans_reg_C"/>
    <property type="match status" value="1"/>
</dbReference>
<protein>
    <submittedName>
        <fullName evidence="10">DNA-binding response regulator in two-component regulatory system with KdpD</fullName>
    </submittedName>
</protein>
<evidence type="ECO:0000256" key="1">
    <source>
        <dbReference type="ARBA" id="ARBA00004496"/>
    </source>
</evidence>
<dbReference type="Gene3D" id="6.10.250.690">
    <property type="match status" value="1"/>
</dbReference>
<keyword evidence="5" id="KW-0805">Transcription regulation</keyword>
<evidence type="ECO:0000259" key="9">
    <source>
        <dbReference type="PROSITE" id="PS51755"/>
    </source>
</evidence>
<feature type="domain" description="Response regulatory" evidence="8">
    <location>
        <begin position="7"/>
        <end position="120"/>
    </location>
</feature>
<dbReference type="PANTHER" id="PTHR48111">
    <property type="entry name" value="REGULATOR OF RPOS"/>
    <property type="match status" value="1"/>
</dbReference>
<keyword evidence="7" id="KW-0804">Transcription</keyword>
<dbReference type="Pfam" id="PF00486">
    <property type="entry name" value="Trans_reg_C"/>
    <property type="match status" value="1"/>
</dbReference>
<dbReference type="GO" id="GO:0005829">
    <property type="term" value="C:cytosol"/>
    <property type="evidence" value="ECO:0007669"/>
    <property type="project" value="TreeGrafter"/>
</dbReference>
<evidence type="ECO:0000256" key="3">
    <source>
        <dbReference type="ARBA" id="ARBA00022553"/>
    </source>
</evidence>
<dbReference type="GO" id="GO:0042802">
    <property type="term" value="F:identical protein binding"/>
    <property type="evidence" value="ECO:0007669"/>
    <property type="project" value="UniProtKB-ARBA"/>
</dbReference>
<dbReference type="Gene3D" id="3.40.50.2300">
    <property type="match status" value="1"/>
</dbReference>
<dbReference type="InterPro" id="IPR011006">
    <property type="entry name" value="CheY-like_superfamily"/>
</dbReference>
<dbReference type="GO" id="GO:0032993">
    <property type="term" value="C:protein-DNA complex"/>
    <property type="evidence" value="ECO:0007669"/>
    <property type="project" value="TreeGrafter"/>
</dbReference>
<evidence type="ECO:0000313" key="10">
    <source>
        <dbReference type="EMBL" id="SUS04117.1"/>
    </source>
</evidence>